<gene>
    <name evidence="8" type="ORF">CTAYLR_000679</name>
</gene>
<keyword evidence="2" id="KW-0521">NADP</keyword>
<evidence type="ECO:0000256" key="4">
    <source>
        <dbReference type="PIRSR" id="PIRSR000097-1"/>
    </source>
</evidence>
<dbReference type="Pfam" id="PF00248">
    <property type="entry name" value="Aldo_ket_red"/>
    <property type="match status" value="1"/>
</dbReference>
<dbReference type="InterPro" id="IPR036812">
    <property type="entry name" value="NAD(P)_OxRdtase_dom_sf"/>
</dbReference>
<dbReference type="EMBL" id="JAQMWT010000524">
    <property type="protein sequence ID" value="KAJ8600352.1"/>
    <property type="molecule type" value="Genomic_DNA"/>
</dbReference>
<organism evidence="8 9">
    <name type="scientific">Chrysophaeum taylorii</name>
    <dbReference type="NCBI Taxonomy" id="2483200"/>
    <lineage>
        <taxon>Eukaryota</taxon>
        <taxon>Sar</taxon>
        <taxon>Stramenopiles</taxon>
        <taxon>Ochrophyta</taxon>
        <taxon>Pelagophyceae</taxon>
        <taxon>Pelagomonadales</taxon>
        <taxon>Pelagomonadaceae</taxon>
        <taxon>Chrysophaeum</taxon>
    </lineage>
</organism>
<evidence type="ECO:0000256" key="3">
    <source>
        <dbReference type="ARBA" id="ARBA00023002"/>
    </source>
</evidence>
<name>A0AAD7UAE8_9STRA</name>
<protein>
    <recommendedName>
        <fullName evidence="7">NADP-dependent oxidoreductase domain-containing protein</fullName>
    </recommendedName>
</protein>
<dbReference type="Gene3D" id="3.20.20.100">
    <property type="entry name" value="NADP-dependent oxidoreductase domain"/>
    <property type="match status" value="1"/>
</dbReference>
<feature type="active site" description="Proton donor" evidence="4">
    <location>
        <position position="38"/>
    </location>
</feature>
<dbReference type="PROSITE" id="PS00798">
    <property type="entry name" value="ALDOKETO_REDUCTASE_1"/>
    <property type="match status" value="1"/>
</dbReference>
<evidence type="ECO:0000256" key="1">
    <source>
        <dbReference type="ARBA" id="ARBA00007905"/>
    </source>
</evidence>
<reference evidence="8" key="1">
    <citation type="submission" date="2023-01" db="EMBL/GenBank/DDBJ databases">
        <title>Metagenome sequencing of chrysophaentin producing Chrysophaeum taylorii.</title>
        <authorList>
            <person name="Davison J."/>
            <person name="Bewley C."/>
        </authorList>
    </citation>
    <scope>NUCLEOTIDE SEQUENCE</scope>
    <source>
        <strain evidence="8">NIES-1699</strain>
    </source>
</reference>
<dbReference type="CDD" id="cd19071">
    <property type="entry name" value="AKR_AKR1-5-like"/>
    <property type="match status" value="1"/>
</dbReference>
<sequence length="276" mass="30580">MIPRVGFGLYQIPAAETKEATLRALSLGYRHLDCASFYGNEARVGEAISESGIPRSELFVATKVWTDCIGLGPEAVTKSLLKSLQLLRLEYCDLAYVHWPVPGHVDAYRALERLRDAGKVKAVGVSNYRIQDLEELGATPVANQIEVNPWMYRRETIDYFRSRGIQIVAYKPLLRGAGLDDPGVARIAQARGVSPAQILLRWGTHHGFSVIPKSSNADRMAQNLRLDAVDLAPEDLAYLDNLTTPESYATFEAHFQKRAVVDKDGPTLPVYYSSSS</sequence>
<evidence type="ECO:0000256" key="5">
    <source>
        <dbReference type="PIRSR" id="PIRSR000097-2"/>
    </source>
</evidence>
<evidence type="ECO:0000313" key="8">
    <source>
        <dbReference type="EMBL" id="KAJ8600352.1"/>
    </source>
</evidence>
<dbReference type="InterPro" id="IPR020471">
    <property type="entry name" value="AKR"/>
</dbReference>
<evidence type="ECO:0000256" key="2">
    <source>
        <dbReference type="ARBA" id="ARBA00022857"/>
    </source>
</evidence>
<feature type="domain" description="NADP-dependent oxidoreductase" evidence="7">
    <location>
        <begin position="11"/>
        <end position="242"/>
    </location>
</feature>
<keyword evidence="3" id="KW-0560">Oxidoreductase</keyword>
<dbReference type="InterPro" id="IPR018170">
    <property type="entry name" value="Aldo/ket_reductase_CS"/>
</dbReference>
<dbReference type="PANTHER" id="PTHR43827">
    <property type="entry name" value="2,5-DIKETO-D-GLUCONIC ACID REDUCTASE"/>
    <property type="match status" value="1"/>
</dbReference>
<proteinExistence type="inferred from homology"/>
<evidence type="ECO:0000313" key="9">
    <source>
        <dbReference type="Proteomes" id="UP001230188"/>
    </source>
</evidence>
<keyword evidence="9" id="KW-1185">Reference proteome</keyword>
<dbReference type="GO" id="GO:0016616">
    <property type="term" value="F:oxidoreductase activity, acting on the CH-OH group of donors, NAD or NADP as acceptor"/>
    <property type="evidence" value="ECO:0007669"/>
    <property type="project" value="UniProtKB-ARBA"/>
</dbReference>
<comment type="similarity">
    <text evidence="1">Belongs to the aldo/keto reductase family.</text>
</comment>
<dbReference type="PRINTS" id="PR00069">
    <property type="entry name" value="ALDKETRDTASE"/>
</dbReference>
<dbReference type="SUPFAM" id="SSF51430">
    <property type="entry name" value="NAD(P)-linked oxidoreductase"/>
    <property type="match status" value="1"/>
</dbReference>
<feature type="binding site" evidence="5">
    <location>
        <position position="98"/>
    </location>
    <ligand>
        <name>substrate</name>
    </ligand>
</feature>
<dbReference type="Proteomes" id="UP001230188">
    <property type="component" value="Unassembled WGS sequence"/>
</dbReference>
<evidence type="ECO:0000256" key="6">
    <source>
        <dbReference type="PIRSR" id="PIRSR000097-3"/>
    </source>
</evidence>
<comment type="caution">
    <text evidence="8">The sequence shown here is derived from an EMBL/GenBank/DDBJ whole genome shotgun (WGS) entry which is preliminary data.</text>
</comment>
<dbReference type="PANTHER" id="PTHR43827:SF3">
    <property type="entry name" value="NADP-DEPENDENT OXIDOREDUCTASE DOMAIN-CONTAINING PROTEIN"/>
    <property type="match status" value="1"/>
</dbReference>
<dbReference type="PROSITE" id="PS00062">
    <property type="entry name" value="ALDOKETO_REDUCTASE_2"/>
    <property type="match status" value="1"/>
</dbReference>
<dbReference type="InterPro" id="IPR023210">
    <property type="entry name" value="NADP_OxRdtase_dom"/>
</dbReference>
<evidence type="ECO:0000259" key="7">
    <source>
        <dbReference type="Pfam" id="PF00248"/>
    </source>
</evidence>
<accession>A0AAD7UAE8</accession>
<dbReference type="PIRSF" id="PIRSF000097">
    <property type="entry name" value="AKR"/>
    <property type="match status" value="1"/>
</dbReference>
<dbReference type="AlphaFoldDB" id="A0AAD7UAE8"/>
<feature type="site" description="Lowers pKa of active site Tyr" evidence="6">
    <location>
        <position position="63"/>
    </location>
</feature>